<dbReference type="SUPFAM" id="SSF48484">
    <property type="entry name" value="Lipoxigenase"/>
    <property type="match status" value="1"/>
</dbReference>
<evidence type="ECO:0000259" key="4">
    <source>
        <dbReference type="PROSITE" id="PS51393"/>
    </source>
</evidence>
<dbReference type="PROSITE" id="PS51393">
    <property type="entry name" value="LIPOXYGENASE_3"/>
    <property type="match status" value="1"/>
</dbReference>
<feature type="non-terminal residue" evidence="5">
    <location>
        <position position="105"/>
    </location>
</feature>
<evidence type="ECO:0000256" key="2">
    <source>
        <dbReference type="ARBA" id="ARBA00022964"/>
    </source>
</evidence>
<dbReference type="Gene3D" id="1.20.245.10">
    <property type="entry name" value="Lipoxygenase-1, Domain 5"/>
    <property type="match status" value="1"/>
</dbReference>
<evidence type="ECO:0000256" key="1">
    <source>
        <dbReference type="ARBA" id="ARBA00022723"/>
    </source>
</evidence>
<keyword evidence="6" id="KW-1185">Reference proteome</keyword>
<reference evidence="5 6" key="1">
    <citation type="submission" date="2019-09" db="EMBL/GenBank/DDBJ databases">
        <title>Bird 10,000 Genomes (B10K) Project - Family phase.</title>
        <authorList>
            <person name="Zhang G."/>
        </authorList>
    </citation>
    <scope>NUCLEOTIDE SEQUENCE [LARGE SCALE GENOMIC DNA]</scope>
    <source>
        <strain evidence="5">B10K-DU-008-62</strain>
        <tissue evidence="5">Mixed tissue sample</tissue>
    </source>
</reference>
<dbReference type="PANTHER" id="PTHR11771">
    <property type="entry name" value="LIPOXYGENASE"/>
    <property type="match status" value="1"/>
</dbReference>
<keyword evidence="2" id="KW-0223">Dioxygenase</keyword>
<accession>A0A7L0UQC4</accession>
<dbReference type="InterPro" id="IPR000907">
    <property type="entry name" value="LipOase"/>
</dbReference>
<dbReference type="GO" id="GO:0016702">
    <property type="term" value="F:oxidoreductase activity, acting on single donors with incorporation of molecular oxygen, incorporation of two atoms of oxygen"/>
    <property type="evidence" value="ECO:0007669"/>
    <property type="project" value="InterPro"/>
</dbReference>
<feature type="non-terminal residue" evidence="5">
    <location>
        <position position="1"/>
    </location>
</feature>
<keyword evidence="1" id="KW-0479">Metal-binding</keyword>
<dbReference type="OrthoDB" id="407298at2759"/>
<dbReference type="Proteomes" id="UP000568556">
    <property type="component" value="Unassembled WGS sequence"/>
</dbReference>
<organism evidence="5 6">
    <name type="scientific">Chordeiles acutipennis</name>
    <name type="common">Lesser nighthawk</name>
    <name type="synonym">Caprimulgus acutipennis</name>
    <dbReference type="NCBI Taxonomy" id="118183"/>
    <lineage>
        <taxon>Eukaryota</taxon>
        <taxon>Metazoa</taxon>
        <taxon>Chordata</taxon>
        <taxon>Craniata</taxon>
        <taxon>Vertebrata</taxon>
        <taxon>Euteleostomi</taxon>
        <taxon>Archelosauria</taxon>
        <taxon>Archosauria</taxon>
        <taxon>Dinosauria</taxon>
        <taxon>Saurischia</taxon>
        <taxon>Theropoda</taxon>
        <taxon>Coelurosauria</taxon>
        <taxon>Aves</taxon>
        <taxon>Neognathae</taxon>
        <taxon>Neoaves</taxon>
        <taxon>Strisores</taxon>
        <taxon>Caprimulgiformes</taxon>
        <taxon>Caprimulgidae</taxon>
        <taxon>Chordeilinae</taxon>
        <taxon>Chordeiles</taxon>
    </lineage>
</organism>
<evidence type="ECO:0000313" key="5">
    <source>
        <dbReference type="EMBL" id="NXL68893.1"/>
    </source>
</evidence>
<comment type="caution">
    <text evidence="5">The sequence shown here is derived from an EMBL/GenBank/DDBJ whole genome shotgun (WGS) entry which is preliminary data.</text>
</comment>
<dbReference type="InterPro" id="IPR036226">
    <property type="entry name" value="LipOase_C_sf"/>
</dbReference>
<name>A0A7L0UQC4_CHOAC</name>
<dbReference type="InterPro" id="IPR013819">
    <property type="entry name" value="LipOase_C"/>
</dbReference>
<dbReference type="Gene3D" id="3.10.450.60">
    <property type="match status" value="1"/>
</dbReference>
<protein>
    <submittedName>
        <fullName evidence="5">LX12B protein</fullName>
    </submittedName>
</protein>
<proteinExistence type="predicted"/>
<gene>
    <name evidence="5" type="primary">Alox12b</name>
    <name evidence="5" type="ORF">CHOACU_R15231</name>
</gene>
<sequence length="105" mass="11718">MVATSLGGETNLEKEMEEGRIFIVDYEVLEDIPAGTIHGRQQFVAAPICLLHQGGDGLLRPIAIQLSQRPGPTSPIFLPSDSEWDWLLAKTWVRNADFYSHQLLT</sequence>
<feature type="domain" description="Lipoxygenase" evidence="4">
    <location>
        <begin position="1"/>
        <end position="105"/>
    </location>
</feature>
<dbReference type="Pfam" id="PF00305">
    <property type="entry name" value="Lipoxygenase"/>
    <property type="match status" value="1"/>
</dbReference>
<dbReference type="AlphaFoldDB" id="A0A7L0UQC4"/>
<keyword evidence="3" id="KW-0560">Oxidoreductase</keyword>
<dbReference type="GO" id="GO:0046872">
    <property type="term" value="F:metal ion binding"/>
    <property type="evidence" value="ECO:0007669"/>
    <property type="project" value="UniProtKB-KW"/>
</dbReference>
<evidence type="ECO:0000256" key="3">
    <source>
        <dbReference type="ARBA" id="ARBA00023002"/>
    </source>
</evidence>
<dbReference type="GO" id="GO:0034440">
    <property type="term" value="P:lipid oxidation"/>
    <property type="evidence" value="ECO:0007669"/>
    <property type="project" value="InterPro"/>
</dbReference>
<dbReference type="EMBL" id="VXAQ01005101">
    <property type="protein sequence ID" value="NXL68893.1"/>
    <property type="molecule type" value="Genomic_DNA"/>
</dbReference>
<evidence type="ECO:0000313" key="6">
    <source>
        <dbReference type="Proteomes" id="UP000568556"/>
    </source>
</evidence>